<feature type="binding site" evidence="12">
    <location>
        <position position="129"/>
    </location>
    <ligand>
        <name>Mg(2+)</name>
        <dbReference type="ChEBI" id="CHEBI:18420"/>
        <label>1</label>
    </ligand>
</feature>
<gene>
    <name evidence="12" type="primary">fbp</name>
    <name evidence="16" type="ORF">HNQ60_002111</name>
</gene>
<comment type="cofactor">
    <cofactor evidence="12">
        <name>Mg(2+)</name>
        <dbReference type="ChEBI" id="CHEBI:18420"/>
    </cofactor>
    <text evidence="12">Binds 2 magnesium ions per subunit.</text>
</comment>
<evidence type="ECO:0000256" key="10">
    <source>
        <dbReference type="ARBA" id="ARBA00072069"/>
    </source>
</evidence>
<keyword evidence="8 12" id="KW-0119">Carbohydrate metabolism</keyword>
<evidence type="ECO:0000256" key="11">
    <source>
        <dbReference type="ARBA" id="ARBA00081210"/>
    </source>
</evidence>
<feature type="domain" description="Fructose-1-6-bisphosphatase class 1 C-terminal" evidence="15">
    <location>
        <begin position="211"/>
        <end position="334"/>
    </location>
</feature>
<dbReference type="NCBIfam" id="NF006779">
    <property type="entry name" value="PRK09293.1-3"/>
    <property type="match status" value="1"/>
</dbReference>
<dbReference type="InterPro" id="IPR028343">
    <property type="entry name" value="FBPtase"/>
</dbReference>
<sequence>MTAAPLSPVPTQSADIVTLQAHILQQQARHPEATGQFSWILSALAISAKMISAHVRRARLDDVLGTVGNQNVQGEQQQKLDVIANEILLRTLGGREGVAIVASEENEEPVILREDDSAERKYCVLFDPLDGSSNLDVCGSVGTIFSILRKDRRQRDARGSLLQAGAEQVAAGYVLYGSSTVFVLTIGLGVDMFVLDPAYGAFIRVAQGLKMPATNKCYSVNEGNRLSFPEGYQHYLTWAQEQGYSSRYVGAMVADVHRILLQGGVFMYPPTKKAPKGKLRLMYEANPMAFLVEQAGGKAMSGPGQRILDVQPTDIHQRVPVVLGSASEVDRLMEKLSG</sequence>
<feature type="binding site" evidence="12">
    <location>
        <begin position="130"/>
        <end position="133"/>
    </location>
    <ligand>
        <name>substrate</name>
    </ligand>
</feature>
<evidence type="ECO:0000256" key="6">
    <source>
        <dbReference type="ARBA" id="ARBA00022801"/>
    </source>
</evidence>
<feature type="binding site" evidence="12">
    <location>
        <position position="278"/>
    </location>
    <ligand>
        <name>substrate</name>
    </ligand>
</feature>
<accession>A0A841HKH7</accession>
<dbReference type="RefSeq" id="WP_184331380.1">
    <property type="nucleotide sequence ID" value="NZ_JACHHZ010000002.1"/>
</dbReference>
<dbReference type="HAMAP" id="MF_01855">
    <property type="entry name" value="FBPase_class1"/>
    <property type="match status" value="1"/>
</dbReference>
<evidence type="ECO:0000256" key="9">
    <source>
        <dbReference type="ARBA" id="ARBA00024331"/>
    </source>
</evidence>
<dbReference type="GO" id="GO:0006002">
    <property type="term" value="P:fructose 6-phosphate metabolic process"/>
    <property type="evidence" value="ECO:0007669"/>
    <property type="project" value="TreeGrafter"/>
</dbReference>
<feature type="binding site" evidence="12">
    <location>
        <position position="127"/>
    </location>
    <ligand>
        <name>Mg(2+)</name>
        <dbReference type="ChEBI" id="CHEBI:18420"/>
        <label>2</label>
    </ligand>
</feature>
<dbReference type="SUPFAM" id="SSF56655">
    <property type="entry name" value="Carbohydrate phosphatase"/>
    <property type="match status" value="1"/>
</dbReference>
<evidence type="ECO:0000313" key="17">
    <source>
        <dbReference type="Proteomes" id="UP000588068"/>
    </source>
</evidence>
<comment type="subcellular location">
    <subcellularLocation>
        <location evidence="12">Cytoplasm</location>
    </subcellularLocation>
</comment>
<evidence type="ECO:0000256" key="1">
    <source>
        <dbReference type="ARBA" id="ARBA00001273"/>
    </source>
</evidence>
<evidence type="ECO:0000259" key="14">
    <source>
        <dbReference type="Pfam" id="PF00316"/>
    </source>
</evidence>
<evidence type="ECO:0000256" key="7">
    <source>
        <dbReference type="ARBA" id="ARBA00022842"/>
    </source>
</evidence>
<dbReference type="FunFam" id="3.30.540.10:FF:000002">
    <property type="entry name" value="Fructose-1,6-bisphosphatase class 1"/>
    <property type="match status" value="1"/>
</dbReference>
<dbReference type="GO" id="GO:0006000">
    <property type="term" value="P:fructose metabolic process"/>
    <property type="evidence" value="ECO:0007669"/>
    <property type="project" value="TreeGrafter"/>
</dbReference>
<feature type="binding site" evidence="12">
    <location>
        <position position="127"/>
    </location>
    <ligand>
        <name>Mg(2+)</name>
        <dbReference type="ChEBI" id="CHEBI:18420"/>
        <label>1</label>
    </ligand>
</feature>
<feature type="binding site" evidence="12">
    <location>
        <position position="130"/>
    </location>
    <ligand>
        <name>Mg(2+)</name>
        <dbReference type="ChEBI" id="CHEBI:18420"/>
        <label>2</label>
    </ligand>
</feature>
<keyword evidence="5 12" id="KW-0479">Metal-binding</keyword>
<dbReference type="InterPro" id="IPR033391">
    <property type="entry name" value="FBPase_N"/>
</dbReference>
<dbReference type="EMBL" id="JACHHZ010000002">
    <property type="protein sequence ID" value="MBB6093233.1"/>
    <property type="molecule type" value="Genomic_DNA"/>
</dbReference>
<comment type="similarity">
    <text evidence="2 12 13">Belongs to the FBPase class 1 family.</text>
</comment>
<dbReference type="GO" id="GO:0005986">
    <property type="term" value="P:sucrose biosynthetic process"/>
    <property type="evidence" value="ECO:0007669"/>
    <property type="project" value="TreeGrafter"/>
</dbReference>
<dbReference type="FunFam" id="3.40.190.80:FF:000001">
    <property type="entry name" value="Fructose-1,6-bisphosphatase class 1"/>
    <property type="match status" value="1"/>
</dbReference>
<evidence type="ECO:0000256" key="8">
    <source>
        <dbReference type="ARBA" id="ARBA00023277"/>
    </source>
</evidence>
<dbReference type="EC" id="3.1.3.11" evidence="3 12"/>
<dbReference type="InterPro" id="IPR000146">
    <property type="entry name" value="FBPase_class-1"/>
</dbReference>
<keyword evidence="17" id="KW-1185">Reference proteome</keyword>
<evidence type="ECO:0000256" key="5">
    <source>
        <dbReference type="ARBA" id="ARBA00022723"/>
    </source>
</evidence>
<comment type="pathway">
    <text evidence="9">Carbohydrate biosynthesis.</text>
</comment>
<dbReference type="GO" id="GO:0030388">
    <property type="term" value="P:fructose 1,6-bisphosphate metabolic process"/>
    <property type="evidence" value="ECO:0007669"/>
    <property type="project" value="TreeGrafter"/>
</dbReference>
<feature type="binding site" evidence="12">
    <location>
        <position position="284"/>
    </location>
    <ligand>
        <name>Mg(2+)</name>
        <dbReference type="ChEBI" id="CHEBI:18420"/>
        <label>2</label>
    </ligand>
</feature>
<evidence type="ECO:0000256" key="13">
    <source>
        <dbReference type="RuleBase" id="RU000508"/>
    </source>
</evidence>
<keyword evidence="6 12" id="KW-0378">Hydrolase</keyword>
<organism evidence="16 17">
    <name type="scientific">Povalibacter uvarum</name>
    <dbReference type="NCBI Taxonomy" id="732238"/>
    <lineage>
        <taxon>Bacteria</taxon>
        <taxon>Pseudomonadati</taxon>
        <taxon>Pseudomonadota</taxon>
        <taxon>Gammaproteobacteria</taxon>
        <taxon>Steroidobacterales</taxon>
        <taxon>Steroidobacteraceae</taxon>
        <taxon>Povalibacter</taxon>
    </lineage>
</organism>
<proteinExistence type="inferred from homology"/>
<evidence type="ECO:0000256" key="3">
    <source>
        <dbReference type="ARBA" id="ARBA00013093"/>
    </source>
</evidence>
<feature type="binding site" evidence="12">
    <location>
        <position position="248"/>
    </location>
    <ligand>
        <name>substrate</name>
    </ligand>
</feature>
<dbReference type="CDD" id="cd00354">
    <property type="entry name" value="FBPase"/>
    <property type="match status" value="1"/>
</dbReference>
<evidence type="ECO:0000256" key="2">
    <source>
        <dbReference type="ARBA" id="ARBA00010941"/>
    </source>
</evidence>
<dbReference type="Pfam" id="PF18913">
    <property type="entry name" value="FBPase_C"/>
    <property type="match status" value="1"/>
</dbReference>
<name>A0A841HKH7_9GAMM</name>
<dbReference type="Gene3D" id="3.30.540.10">
    <property type="entry name" value="Fructose-1,6-Bisphosphatase, subunit A, domain 1"/>
    <property type="match status" value="1"/>
</dbReference>
<dbReference type="GO" id="GO:0005737">
    <property type="term" value="C:cytoplasm"/>
    <property type="evidence" value="ECO:0007669"/>
    <property type="project" value="UniProtKB-SubCell"/>
</dbReference>
<feature type="binding site" evidence="12">
    <location>
        <position position="104"/>
    </location>
    <ligand>
        <name>Mg(2+)</name>
        <dbReference type="ChEBI" id="CHEBI:18420"/>
        <label>1</label>
    </ligand>
</feature>
<comment type="caution">
    <text evidence="12">Lacks conserved residue(s) required for the propagation of feature annotation.</text>
</comment>
<dbReference type="GO" id="GO:0000287">
    <property type="term" value="F:magnesium ion binding"/>
    <property type="evidence" value="ECO:0007669"/>
    <property type="project" value="UniProtKB-UniRule"/>
</dbReference>
<keyword evidence="7 12" id="KW-0460">Magnesium</keyword>
<protein>
    <recommendedName>
        <fullName evidence="10 12">Fructose-1,6-bisphosphatase class 1</fullName>
        <shortName evidence="12">FBPase class 1</shortName>
        <ecNumber evidence="3 12">3.1.3.11</ecNumber>
    </recommendedName>
    <alternativeName>
        <fullName evidence="11 12">D-fructose-1,6-bisphosphate 1-phosphohydrolase class 1</fullName>
    </alternativeName>
</protein>
<comment type="subunit">
    <text evidence="12">Homotetramer.</text>
</comment>
<dbReference type="PIRSF" id="PIRSF500210">
    <property type="entry name" value="FBPtase"/>
    <property type="match status" value="1"/>
</dbReference>
<dbReference type="NCBIfam" id="NF006778">
    <property type="entry name" value="PRK09293.1-1"/>
    <property type="match status" value="1"/>
</dbReference>
<evidence type="ECO:0000256" key="4">
    <source>
        <dbReference type="ARBA" id="ARBA00022490"/>
    </source>
</evidence>
<dbReference type="Gene3D" id="3.40.190.80">
    <property type="match status" value="1"/>
</dbReference>
<evidence type="ECO:0000256" key="12">
    <source>
        <dbReference type="HAMAP-Rule" id="MF_01855"/>
    </source>
</evidence>
<dbReference type="PANTHER" id="PTHR11556:SF35">
    <property type="entry name" value="SEDOHEPTULOSE-1,7-BISPHOSPHATASE, CHLOROPLASTIC"/>
    <property type="match status" value="1"/>
</dbReference>
<feature type="domain" description="Fructose-1-6-bisphosphatase class I N-terminal" evidence="14">
    <location>
        <begin position="18"/>
        <end position="205"/>
    </location>
</feature>
<evidence type="ECO:0000313" key="16">
    <source>
        <dbReference type="EMBL" id="MBB6093233.1"/>
    </source>
</evidence>
<keyword evidence="4 12" id="KW-0963">Cytoplasm</keyword>
<evidence type="ECO:0000259" key="15">
    <source>
        <dbReference type="Pfam" id="PF18913"/>
    </source>
</evidence>
<dbReference type="PIRSF" id="PIRSF000904">
    <property type="entry name" value="FBPtase_SBPase"/>
    <property type="match status" value="1"/>
</dbReference>
<dbReference type="GO" id="GO:0042132">
    <property type="term" value="F:fructose 1,6-bisphosphate 1-phosphatase activity"/>
    <property type="evidence" value="ECO:0007669"/>
    <property type="project" value="UniProtKB-UniRule"/>
</dbReference>
<dbReference type="PRINTS" id="PR00115">
    <property type="entry name" value="F16BPHPHTASE"/>
</dbReference>
<dbReference type="InterPro" id="IPR044015">
    <property type="entry name" value="FBPase_C_dom"/>
</dbReference>
<dbReference type="AlphaFoldDB" id="A0A841HKH7"/>
<feature type="binding site" evidence="12">
    <location>
        <position position="221"/>
    </location>
    <ligand>
        <name>substrate</name>
    </ligand>
</feature>
<dbReference type="PANTHER" id="PTHR11556">
    <property type="entry name" value="FRUCTOSE-1,6-BISPHOSPHATASE-RELATED"/>
    <property type="match status" value="1"/>
</dbReference>
<comment type="caution">
    <text evidence="16">The sequence shown here is derived from an EMBL/GenBank/DDBJ whole genome shotgun (WGS) entry which is preliminary data.</text>
</comment>
<dbReference type="Proteomes" id="UP000588068">
    <property type="component" value="Unassembled WGS sequence"/>
</dbReference>
<comment type="catalytic activity">
    <reaction evidence="1 12">
        <text>beta-D-fructose 1,6-bisphosphate + H2O = beta-D-fructose 6-phosphate + phosphate</text>
        <dbReference type="Rhea" id="RHEA:11064"/>
        <dbReference type="ChEBI" id="CHEBI:15377"/>
        <dbReference type="ChEBI" id="CHEBI:32966"/>
        <dbReference type="ChEBI" id="CHEBI:43474"/>
        <dbReference type="ChEBI" id="CHEBI:57634"/>
        <dbReference type="EC" id="3.1.3.11"/>
    </reaction>
</comment>
<dbReference type="GO" id="GO:0006094">
    <property type="term" value="P:gluconeogenesis"/>
    <property type="evidence" value="ECO:0007669"/>
    <property type="project" value="UniProtKB-UniRule"/>
</dbReference>
<reference evidence="16 17" key="1">
    <citation type="submission" date="2020-08" db="EMBL/GenBank/DDBJ databases">
        <title>Genomic Encyclopedia of Type Strains, Phase IV (KMG-IV): sequencing the most valuable type-strain genomes for metagenomic binning, comparative biology and taxonomic classification.</title>
        <authorList>
            <person name="Goeker M."/>
        </authorList>
    </citation>
    <scope>NUCLEOTIDE SEQUENCE [LARGE SCALE GENOMIC DNA]</scope>
    <source>
        <strain evidence="16 17">DSM 26723</strain>
    </source>
</reference>
<dbReference type="Pfam" id="PF00316">
    <property type="entry name" value="FBPase"/>
    <property type="match status" value="1"/>
</dbReference>